<feature type="transmembrane region" description="Helical" evidence="1">
    <location>
        <begin position="74"/>
        <end position="95"/>
    </location>
</feature>
<gene>
    <name evidence="2" type="ORF">H0267_14180</name>
</gene>
<evidence type="ECO:0000313" key="2">
    <source>
        <dbReference type="EMBL" id="MBH0231371.1"/>
    </source>
</evidence>
<evidence type="ECO:0000313" key="3">
    <source>
        <dbReference type="Proteomes" id="UP000614490"/>
    </source>
</evidence>
<accession>A0A931HY26</accession>
<dbReference type="AlphaFoldDB" id="A0A931HY26"/>
<reference evidence="2 3" key="1">
    <citation type="journal article" date="2005" name="Int. J. Syst. Evol. Microbiol.">
        <title>Halobacillus yeomjeoni sp. nov., isolated from a marine solar saltern in Korea.</title>
        <authorList>
            <person name="Yoon J.H."/>
            <person name="Kang S.J."/>
            <person name="Lee C.H."/>
            <person name="Oh H.W."/>
            <person name="Oh T.K."/>
        </authorList>
    </citation>
    <scope>NUCLEOTIDE SEQUENCE [LARGE SCALE GENOMIC DNA]</scope>
    <source>
        <strain evidence="2 3">KCTC 3957</strain>
    </source>
</reference>
<keyword evidence="3" id="KW-1185">Reference proteome</keyword>
<keyword evidence="1" id="KW-0812">Transmembrane</keyword>
<dbReference type="EMBL" id="JADZSC010000003">
    <property type="protein sequence ID" value="MBH0231371.1"/>
    <property type="molecule type" value="Genomic_DNA"/>
</dbReference>
<organism evidence="2 3">
    <name type="scientific">Halobacillus yeomjeoni</name>
    <dbReference type="NCBI Taxonomy" id="311194"/>
    <lineage>
        <taxon>Bacteria</taxon>
        <taxon>Bacillati</taxon>
        <taxon>Bacillota</taxon>
        <taxon>Bacilli</taxon>
        <taxon>Bacillales</taxon>
        <taxon>Bacillaceae</taxon>
        <taxon>Halobacillus</taxon>
    </lineage>
</organism>
<evidence type="ECO:0000256" key="1">
    <source>
        <dbReference type="SAM" id="Phobius"/>
    </source>
</evidence>
<keyword evidence="1" id="KW-1133">Transmembrane helix</keyword>
<comment type="caution">
    <text evidence="2">The sequence shown here is derived from an EMBL/GenBank/DDBJ whole genome shotgun (WGS) entry which is preliminary data.</text>
</comment>
<name>A0A931HY26_9BACI</name>
<dbReference type="Proteomes" id="UP000614490">
    <property type="component" value="Unassembled WGS sequence"/>
</dbReference>
<protein>
    <submittedName>
        <fullName evidence="2">Uncharacterized protein</fullName>
    </submittedName>
</protein>
<keyword evidence="1" id="KW-0472">Membrane</keyword>
<proteinExistence type="predicted"/>
<dbReference type="RefSeq" id="WP_197317998.1">
    <property type="nucleotide sequence ID" value="NZ_JADZSC010000003.1"/>
</dbReference>
<sequence length="107" mass="12259">MKKIIIAILLAGVFTFLSAAFDGRLIETHQERIEVDGLTLGYPFPYIKQAESLREPPLPAFFGLELRKIRSIDVIPMTLNFMFYLSILSGFYILLKVIRSKTSFGHY</sequence>